<dbReference type="PROSITE" id="PS51419">
    <property type="entry name" value="RAB"/>
    <property type="match status" value="1"/>
</dbReference>
<dbReference type="STRING" id="461836.A0A0L0DIF1"/>
<dbReference type="GO" id="GO:0005525">
    <property type="term" value="F:GTP binding"/>
    <property type="evidence" value="ECO:0007669"/>
    <property type="project" value="UniProtKB-KW"/>
</dbReference>
<evidence type="ECO:0000256" key="2">
    <source>
        <dbReference type="ARBA" id="ARBA00023134"/>
    </source>
</evidence>
<dbReference type="InterPro" id="IPR001806">
    <property type="entry name" value="Small_GTPase"/>
</dbReference>
<dbReference type="PRINTS" id="PR00449">
    <property type="entry name" value="RASTRNSFRMNG"/>
</dbReference>
<dbReference type="InterPro" id="IPR027417">
    <property type="entry name" value="P-loop_NTPase"/>
</dbReference>
<organism evidence="3 4">
    <name type="scientific">Thecamonas trahens ATCC 50062</name>
    <dbReference type="NCBI Taxonomy" id="461836"/>
    <lineage>
        <taxon>Eukaryota</taxon>
        <taxon>Apusozoa</taxon>
        <taxon>Apusomonadida</taxon>
        <taxon>Apusomonadidae</taxon>
        <taxon>Thecamonas</taxon>
    </lineage>
</organism>
<dbReference type="AlphaFoldDB" id="A0A0L0DIF1"/>
<dbReference type="SUPFAM" id="SSF52540">
    <property type="entry name" value="P-loop containing nucleoside triphosphate hydrolases"/>
    <property type="match status" value="1"/>
</dbReference>
<dbReference type="SMART" id="SM00173">
    <property type="entry name" value="RAS"/>
    <property type="match status" value="1"/>
</dbReference>
<gene>
    <name evidence="3" type="ORF">AMSG_08273</name>
</gene>
<dbReference type="FunFam" id="3.40.50.300:FF:002392">
    <property type="entry name" value="DnaJ-like protein subfamily C member 27"/>
    <property type="match status" value="1"/>
</dbReference>
<dbReference type="PROSITE" id="PS51420">
    <property type="entry name" value="RHO"/>
    <property type="match status" value="1"/>
</dbReference>
<dbReference type="InterPro" id="IPR050227">
    <property type="entry name" value="Rab"/>
</dbReference>
<evidence type="ECO:0000313" key="3">
    <source>
        <dbReference type="EMBL" id="KNC52020.1"/>
    </source>
</evidence>
<dbReference type="Proteomes" id="UP000054408">
    <property type="component" value="Unassembled WGS sequence"/>
</dbReference>
<dbReference type="SMART" id="SM00177">
    <property type="entry name" value="ARF"/>
    <property type="match status" value="1"/>
</dbReference>
<dbReference type="EMBL" id="GL349471">
    <property type="protein sequence ID" value="KNC52020.1"/>
    <property type="molecule type" value="Genomic_DNA"/>
</dbReference>
<reference evidence="3 4" key="1">
    <citation type="submission" date="2010-05" db="EMBL/GenBank/DDBJ databases">
        <title>The Genome Sequence of Thecamonas trahens ATCC 50062.</title>
        <authorList>
            <consortium name="The Broad Institute Genome Sequencing Platform"/>
            <person name="Russ C."/>
            <person name="Cuomo C."/>
            <person name="Shea T."/>
            <person name="Young S.K."/>
            <person name="Zeng Q."/>
            <person name="Koehrsen M."/>
            <person name="Haas B."/>
            <person name="Borodovsky M."/>
            <person name="Guigo R."/>
            <person name="Alvarado L."/>
            <person name="Berlin A."/>
            <person name="Bochicchio J."/>
            <person name="Borenstein D."/>
            <person name="Chapman S."/>
            <person name="Chen Z."/>
            <person name="Freedman E."/>
            <person name="Gellesch M."/>
            <person name="Goldberg J."/>
            <person name="Griggs A."/>
            <person name="Gujja S."/>
            <person name="Heilman E."/>
            <person name="Heiman D."/>
            <person name="Hepburn T."/>
            <person name="Howarth C."/>
            <person name="Jen D."/>
            <person name="Larson L."/>
            <person name="Mehta T."/>
            <person name="Park D."/>
            <person name="Pearson M."/>
            <person name="Roberts A."/>
            <person name="Saif S."/>
            <person name="Shenoy N."/>
            <person name="Sisk P."/>
            <person name="Stolte C."/>
            <person name="Sykes S."/>
            <person name="Thomson T."/>
            <person name="Walk T."/>
            <person name="White J."/>
            <person name="Yandava C."/>
            <person name="Burger G."/>
            <person name="Gray M.W."/>
            <person name="Holland P.W.H."/>
            <person name="King N."/>
            <person name="Lang F.B.F."/>
            <person name="Roger A.J."/>
            <person name="Ruiz-Trillo I."/>
            <person name="Lander E."/>
            <person name="Nusbaum C."/>
        </authorList>
    </citation>
    <scope>NUCLEOTIDE SEQUENCE [LARGE SCALE GENOMIC DNA]</scope>
    <source>
        <strain evidence="3 4">ATCC 50062</strain>
    </source>
</reference>
<sequence>MASSSRQLREPMRIKILSMGSGGVGKSCLIKRYCEGRFVGKYISTIGVDYGVKTVPYDNYDLKVNFWDLSGHPEFFDVRNEFYRDTQGAMLVFDVSSRSSFADLEAWIREAEQYGAGDAQIIVVGNKVDLDRTVSAKEGKAWARAHGYEYFEASAKSGEGVDDIFEHLFESIASANQLT</sequence>
<dbReference type="SMART" id="SM00175">
    <property type="entry name" value="RAB"/>
    <property type="match status" value="1"/>
</dbReference>
<keyword evidence="4" id="KW-1185">Reference proteome</keyword>
<accession>A0A0L0DIF1</accession>
<dbReference type="GeneID" id="25567001"/>
<name>A0A0L0DIF1_THETB</name>
<dbReference type="eggNOG" id="KOG0098">
    <property type="taxonomic scope" value="Eukaryota"/>
</dbReference>
<keyword evidence="1" id="KW-0547">Nucleotide-binding</keyword>
<dbReference type="OMA" id="NMENVVF"/>
<dbReference type="PROSITE" id="PS51421">
    <property type="entry name" value="RAS"/>
    <property type="match status" value="1"/>
</dbReference>
<dbReference type="Gene3D" id="3.40.50.300">
    <property type="entry name" value="P-loop containing nucleotide triphosphate hydrolases"/>
    <property type="match status" value="1"/>
</dbReference>
<dbReference type="Pfam" id="PF00071">
    <property type="entry name" value="Ras"/>
    <property type="match status" value="1"/>
</dbReference>
<dbReference type="RefSeq" id="XP_013755603.1">
    <property type="nucleotide sequence ID" value="XM_013900149.1"/>
</dbReference>
<dbReference type="NCBIfam" id="TIGR00231">
    <property type="entry name" value="small_GTP"/>
    <property type="match status" value="1"/>
</dbReference>
<dbReference type="SMART" id="SM00176">
    <property type="entry name" value="RAN"/>
    <property type="match status" value="1"/>
</dbReference>
<dbReference type="InterPro" id="IPR005225">
    <property type="entry name" value="Small_GTP-bd"/>
</dbReference>
<evidence type="ECO:0000313" key="4">
    <source>
        <dbReference type="Proteomes" id="UP000054408"/>
    </source>
</evidence>
<dbReference type="GO" id="GO:0003924">
    <property type="term" value="F:GTPase activity"/>
    <property type="evidence" value="ECO:0007669"/>
    <property type="project" value="InterPro"/>
</dbReference>
<dbReference type="OrthoDB" id="9989112at2759"/>
<evidence type="ECO:0000256" key="1">
    <source>
        <dbReference type="ARBA" id="ARBA00022741"/>
    </source>
</evidence>
<proteinExistence type="predicted"/>
<dbReference type="SMART" id="SM00174">
    <property type="entry name" value="RHO"/>
    <property type="match status" value="1"/>
</dbReference>
<protein>
    <submittedName>
        <fullName evidence="3">RJL family GTPase</fullName>
    </submittedName>
</protein>
<dbReference type="PANTHER" id="PTHR47977">
    <property type="entry name" value="RAS-RELATED PROTEIN RAB"/>
    <property type="match status" value="1"/>
</dbReference>
<keyword evidence="2" id="KW-0342">GTP-binding</keyword>